<comment type="caution">
    <text evidence="1">The sequence shown here is derived from an EMBL/GenBank/DDBJ whole genome shotgun (WGS) entry which is preliminary data.</text>
</comment>
<protein>
    <submittedName>
        <fullName evidence="1">Uncharacterized protein</fullName>
    </submittedName>
</protein>
<gene>
    <name evidence="1" type="ORF">FNU79_18175</name>
</gene>
<reference evidence="1 2" key="1">
    <citation type="submission" date="2019-07" db="EMBL/GenBank/DDBJ databases">
        <title>Deinococcus detaillus sp. nov., isolated from humus soil in Antarctica.</title>
        <authorList>
            <person name="Zhang K."/>
        </authorList>
    </citation>
    <scope>NUCLEOTIDE SEQUENCE [LARGE SCALE GENOMIC DNA]</scope>
    <source>
        <strain evidence="1 2">H1</strain>
    </source>
</reference>
<organism evidence="1 2">
    <name type="scientific">Deinococcus detaillensis</name>
    <dbReference type="NCBI Taxonomy" id="2592048"/>
    <lineage>
        <taxon>Bacteria</taxon>
        <taxon>Thermotogati</taxon>
        <taxon>Deinococcota</taxon>
        <taxon>Deinococci</taxon>
        <taxon>Deinococcales</taxon>
        <taxon>Deinococcaceae</taxon>
        <taxon>Deinococcus</taxon>
    </lineage>
</organism>
<accession>A0A553UGH7</accession>
<dbReference type="AlphaFoldDB" id="A0A553UGH7"/>
<dbReference type="OrthoDB" id="68493at2"/>
<dbReference type="EMBL" id="VKDB01000046">
    <property type="protein sequence ID" value="TSA79285.1"/>
    <property type="molecule type" value="Genomic_DNA"/>
</dbReference>
<keyword evidence="2" id="KW-1185">Reference proteome</keyword>
<evidence type="ECO:0000313" key="2">
    <source>
        <dbReference type="Proteomes" id="UP000316092"/>
    </source>
</evidence>
<sequence>MNAGGWTTELLGLHNEKTIQLKLARLIERGFADTRTNPTRRWDRTPQWLFKRLAVQDAVNLWEIQRPQPDLDPTAGDTDQSTEAIRGFGTFRFFSAGLA</sequence>
<evidence type="ECO:0000313" key="1">
    <source>
        <dbReference type="EMBL" id="TSA79285.1"/>
    </source>
</evidence>
<dbReference type="Proteomes" id="UP000316092">
    <property type="component" value="Unassembled WGS sequence"/>
</dbReference>
<proteinExistence type="predicted"/>
<name>A0A553UGH7_9DEIO</name>
<dbReference type="RefSeq" id="WP_143722212.1">
    <property type="nucleotide sequence ID" value="NZ_VKDB01000046.1"/>
</dbReference>